<organism evidence="3 4">
    <name type="scientific">Salegentibacter holothuriorum</name>
    <dbReference type="NCBI Taxonomy" id="241145"/>
    <lineage>
        <taxon>Bacteria</taxon>
        <taxon>Pseudomonadati</taxon>
        <taxon>Bacteroidota</taxon>
        <taxon>Flavobacteriia</taxon>
        <taxon>Flavobacteriales</taxon>
        <taxon>Flavobacteriaceae</taxon>
        <taxon>Salegentibacter</taxon>
    </lineage>
</organism>
<keyword evidence="2 3" id="KW-0808">Transferase</keyword>
<dbReference type="InterPro" id="IPR051199">
    <property type="entry name" value="LPS_LOS_Heptosyltrfase"/>
</dbReference>
<sequence length="365" mass="40415">MKKPSPVIKKTSSPLGVMQEAEETSHILVIRLSAMGDVAMTVPVLRVLTATYPHLKITILTRGFFKPMFKGIPGVSVYKADIKGVHSGVLGLGRLAKELRDAGIDKVADLHNVLRSNVLKSVFYMFGVPVKQIEKGRNEKKALTRENNKVFKQLKPTIQRYADVFEALGYPLDLSTHQFPKKAKFSEKIRDLVGKEPKKWLGIAPFAQHNSKAYPADLMEEVLGELSDNLKIKVLLFGGGKKETAQLESWAKKFKNTLSIAGKLTLAEELALIANLDAMLSMDSGNGHMAAMFGTPVITLWGVTHPYAGFAPFNQPENNSLLPDLNQYPKIPTSVYGNKYPEAYENAIRSIPPKSVLKKIDEVLF</sequence>
<evidence type="ECO:0000256" key="1">
    <source>
        <dbReference type="ARBA" id="ARBA00022676"/>
    </source>
</evidence>
<evidence type="ECO:0000256" key="2">
    <source>
        <dbReference type="ARBA" id="ARBA00022679"/>
    </source>
</evidence>
<dbReference type="CDD" id="cd03789">
    <property type="entry name" value="GT9_LPS_heptosyltransferase"/>
    <property type="match status" value="1"/>
</dbReference>
<dbReference type="Pfam" id="PF01075">
    <property type="entry name" value="Glyco_transf_9"/>
    <property type="match status" value="1"/>
</dbReference>
<dbReference type="GO" id="GO:0009244">
    <property type="term" value="P:lipopolysaccharide core region biosynthetic process"/>
    <property type="evidence" value="ECO:0007669"/>
    <property type="project" value="TreeGrafter"/>
</dbReference>
<gene>
    <name evidence="3" type="ORF">SAMN05660776_1499</name>
</gene>
<keyword evidence="1" id="KW-0328">Glycosyltransferase</keyword>
<evidence type="ECO:0000313" key="3">
    <source>
        <dbReference type="EMBL" id="SKB50761.1"/>
    </source>
</evidence>
<accession>A0A1T5BUE0</accession>
<name>A0A1T5BUE0_9FLAO</name>
<dbReference type="STRING" id="241145.SAMN05660776_1499"/>
<reference evidence="4" key="1">
    <citation type="submission" date="2017-02" db="EMBL/GenBank/DDBJ databases">
        <authorList>
            <person name="Varghese N."/>
            <person name="Submissions S."/>
        </authorList>
    </citation>
    <scope>NUCLEOTIDE SEQUENCE [LARGE SCALE GENOMIC DNA]</scope>
    <source>
        <strain evidence="4">DSM 23405</strain>
    </source>
</reference>
<dbReference type="GO" id="GO:0005829">
    <property type="term" value="C:cytosol"/>
    <property type="evidence" value="ECO:0007669"/>
    <property type="project" value="TreeGrafter"/>
</dbReference>
<dbReference type="RefSeq" id="WP_079720170.1">
    <property type="nucleotide sequence ID" value="NZ_FUYY01000002.1"/>
</dbReference>
<dbReference type="EMBL" id="FUYY01000002">
    <property type="protein sequence ID" value="SKB50761.1"/>
    <property type="molecule type" value="Genomic_DNA"/>
</dbReference>
<dbReference type="AlphaFoldDB" id="A0A1T5BUE0"/>
<dbReference type="InterPro" id="IPR002201">
    <property type="entry name" value="Glyco_trans_9"/>
</dbReference>
<dbReference type="PANTHER" id="PTHR30160">
    <property type="entry name" value="TETRAACYLDISACCHARIDE 4'-KINASE-RELATED"/>
    <property type="match status" value="1"/>
</dbReference>
<protein>
    <submittedName>
        <fullName evidence="3">ADP-heptose:LPS heptosyltransferase</fullName>
    </submittedName>
</protein>
<keyword evidence="4" id="KW-1185">Reference proteome</keyword>
<dbReference type="Proteomes" id="UP000190230">
    <property type="component" value="Unassembled WGS sequence"/>
</dbReference>
<dbReference type="SUPFAM" id="SSF53756">
    <property type="entry name" value="UDP-Glycosyltransferase/glycogen phosphorylase"/>
    <property type="match status" value="1"/>
</dbReference>
<dbReference type="Gene3D" id="3.40.50.2000">
    <property type="entry name" value="Glycogen Phosphorylase B"/>
    <property type="match status" value="2"/>
</dbReference>
<proteinExistence type="predicted"/>
<dbReference type="PANTHER" id="PTHR30160:SF22">
    <property type="entry name" value="LIPOPOLYSACCHARIDE CORE BIOSYNTHESIS PROTEIN"/>
    <property type="match status" value="1"/>
</dbReference>
<evidence type="ECO:0000313" key="4">
    <source>
        <dbReference type="Proteomes" id="UP000190230"/>
    </source>
</evidence>
<dbReference type="GO" id="GO:0008713">
    <property type="term" value="F:ADP-heptose-lipopolysaccharide heptosyltransferase activity"/>
    <property type="evidence" value="ECO:0007669"/>
    <property type="project" value="TreeGrafter"/>
</dbReference>